<reference evidence="1" key="1">
    <citation type="journal article" date="2020" name="Stud. Mycol.">
        <title>101 Dothideomycetes genomes: a test case for predicting lifestyles and emergence of pathogens.</title>
        <authorList>
            <person name="Haridas S."/>
            <person name="Albert R."/>
            <person name="Binder M."/>
            <person name="Bloem J."/>
            <person name="Labutti K."/>
            <person name="Salamov A."/>
            <person name="Andreopoulos B."/>
            <person name="Baker S."/>
            <person name="Barry K."/>
            <person name="Bills G."/>
            <person name="Bluhm B."/>
            <person name="Cannon C."/>
            <person name="Castanera R."/>
            <person name="Culley D."/>
            <person name="Daum C."/>
            <person name="Ezra D."/>
            <person name="Gonzalez J."/>
            <person name="Henrissat B."/>
            <person name="Kuo A."/>
            <person name="Liang C."/>
            <person name="Lipzen A."/>
            <person name="Lutzoni F."/>
            <person name="Magnuson J."/>
            <person name="Mondo S."/>
            <person name="Nolan M."/>
            <person name="Ohm R."/>
            <person name="Pangilinan J."/>
            <person name="Park H.-J."/>
            <person name="Ramirez L."/>
            <person name="Alfaro M."/>
            <person name="Sun H."/>
            <person name="Tritt A."/>
            <person name="Yoshinaga Y."/>
            <person name="Zwiers L.-H."/>
            <person name="Turgeon B."/>
            <person name="Goodwin S."/>
            <person name="Spatafora J."/>
            <person name="Crous P."/>
            <person name="Grigoriev I."/>
        </authorList>
    </citation>
    <scope>NUCLEOTIDE SEQUENCE</scope>
    <source>
        <strain evidence="1">CBS 690.94</strain>
    </source>
</reference>
<comment type="caution">
    <text evidence="1">The sequence shown here is derived from an EMBL/GenBank/DDBJ whole genome shotgun (WGS) entry which is preliminary data.</text>
</comment>
<name>A0A9P4P6S4_9PLEO</name>
<proteinExistence type="predicted"/>
<dbReference type="AlphaFoldDB" id="A0A9P4P6S4"/>
<keyword evidence="2" id="KW-1185">Reference proteome</keyword>
<accession>A0A9P4P6S4</accession>
<sequence>MRWLRGGQTTNTRANVPHNSENLLLGRGRCATMISERGLVISPGFTSSILLATFHICFPLSEASDLSGNLKERPRAALRHVLVRLHSLLALAEQCDFCEDATKLIASRTVSPHQVHGSHEYLTVLRATAFELAVSESICRTMQGACSDLSIPGYSSSSQACHYSQGKLMPRQLALQSMSNAWLEAEGFMAKTSTKTVLPATLVEMVNT</sequence>
<evidence type="ECO:0000313" key="1">
    <source>
        <dbReference type="EMBL" id="KAF2438435.1"/>
    </source>
</evidence>
<protein>
    <submittedName>
        <fullName evidence="1">Uncharacterized protein</fullName>
    </submittedName>
</protein>
<organism evidence="1 2">
    <name type="scientific">Karstenula rhodostoma CBS 690.94</name>
    <dbReference type="NCBI Taxonomy" id="1392251"/>
    <lineage>
        <taxon>Eukaryota</taxon>
        <taxon>Fungi</taxon>
        <taxon>Dikarya</taxon>
        <taxon>Ascomycota</taxon>
        <taxon>Pezizomycotina</taxon>
        <taxon>Dothideomycetes</taxon>
        <taxon>Pleosporomycetidae</taxon>
        <taxon>Pleosporales</taxon>
        <taxon>Massarineae</taxon>
        <taxon>Didymosphaeriaceae</taxon>
        <taxon>Karstenula</taxon>
    </lineage>
</organism>
<dbReference type="EMBL" id="MU001512">
    <property type="protein sequence ID" value="KAF2438435.1"/>
    <property type="molecule type" value="Genomic_DNA"/>
</dbReference>
<evidence type="ECO:0000313" key="2">
    <source>
        <dbReference type="Proteomes" id="UP000799764"/>
    </source>
</evidence>
<dbReference type="Proteomes" id="UP000799764">
    <property type="component" value="Unassembled WGS sequence"/>
</dbReference>
<gene>
    <name evidence="1" type="ORF">P171DRAFT_161036</name>
</gene>